<dbReference type="AlphaFoldDB" id="A0A023FAQ9"/>
<name>A0A023FAQ9_TRIIF</name>
<evidence type="ECO:0000256" key="7">
    <source>
        <dbReference type="SAM" id="SignalP"/>
    </source>
</evidence>
<organism evidence="8">
    <name type="scientific">Triatoma infestans</name>
    <name type="common">Assassin bug</name>
    <dbReference type="NCBI Taxonomy" id="30076"/>
    <lineage>
        <taxon>Eukaryota</taxon>
        <taxon>Metazoa</taxon>
        <taxon>Ecdysozoa</taxon>
        <taxon>Arthropoda</taxon>
        <taxon>Hexapoda</taxon>
        <taxon>Insecta</taxon>
        <taxon>Pterygota</taxon>
        <taxon>Neoptera</taxon>
        <taxon>Paraneoptera</taxon>
        <taxon>Hemiptera</taxon>
        <taxon>Heteroptera</taxon>
        <taxon>Panheteroptera</taxon>
        <taxon>Cimicomorpha</taxon>
        <taxon>Reduviidae</taxon>
        <taxon>Triatominae</taxon>
        <taxon>Triatoma</taxon>
    </lineage>
</organism>
<feature type="chain" id="PRO_5001519560" evidence="7">
    <location>
        <begin position="19"/>
        <end position="197"/>
    </location>
</feature>
<evidence type="ECO:0000256" key="1">
    <source>
        <dbReference type="ARBA" id="ARBA00004613"/>
    </source>
</evidence>
<keyword evidence="2" id="KW-0964">Secreted</keyword>
<dbReference type="CDD" id="cd19423">
    <property type="entry name" value="lipocalin_LTBP1-like"/>
    <property type="match status" value="1"/>
</dbReference>
<dbReference type="GO" id="GO:0005576">
    <property type="term" value="C:extracellular region"/>
    <property type="evidence" value="ECO:0007669"/>
    <property type="project" value="UniProtKB-SubCell"/>
</dbReference>
<protein>
    <submittedName>
        <fullName evidence="8">Putative salivary lipocalin</fullName>
    </submittedName>
</protein>
<dbReference type="GO" id="GO:0090729">
    <property type="term" value="F:toxin activity"/>
    <property type="evidence" value="ECO:0007669"/>
    <property type="project" value="UniProtKB-KW"/>
</dbReference>
<evidence type="ECO:0000256" key="2">
    <source>
        <dbReference type="ARBA" id="ARBA00022525"/>
    </source>
</evidence>
<keyword evidence="3" id="KW-0800">Toxin</keyword>
<evidence type="ECO:0000256" key="6">
    <source>
        <dbReference type="ARBA" id="ARBA00034121"/>
    </source>
</evidence>
<comment type="subcellular location">
    <subcellularLocation>
        <location evidence="1">Secreted</location>
    </subcellularLocation>
</comment>
<keyword evidence="5" id="KW-1199">Hemostasis impairing toxin</keyword>
<sequence>MKLIIGVTFFGILTCAFASYRPYISEKCLDVKPMVNFDPTKFFSGIWYVTQAKNGTVATVCHKYNTGKEDSGSYFFYYGYYNNAKEDPFFKVRCRQTGNKENGKFAFHCQVVEGQQVSKFQEYNVDITFIDTDYNDYAIFYRCVPIGSGFADNFLVLHRNMNANSDIAKKILKDKQNVDLVGSFDRKNSKCKENPNF</sequence>
<dbReference type="EMBL" id="GBBI01000150">
    <property type="protein sequence ID" value="JAC18562.1"/>
    <property type="molecule type" value="mRNA"/>
</dbReference>
<keyword evidence="4 7" id="KW-0732">Signal</keyword>
<evidence type="ECO:0000256" key="5">
    <source>
        <dbReference type="ARBA" id="ARBA00023240"/>
    </source>
</evidence>
<accession>A0A023FAQ9</accession>
<feature type="signal peptide" evidence="7">
    <location>
        <begin position="1"/>
        <end position="18"/>
    </location>
</feature>
<dbReference type="InterPro" id="IPR012674">
    <property type="entry name" value="Calycin"/>
</dbReference>
<proteinExistence type="evidence at transcript level"/>
<dbReference type="InterPro" id="IPR005657">
    <property type="entry name" value="Triabi/Procalin"/>
</dbReference>
<dbReference type="GO" id="GO:0030682">
    <property type="term" value="P:symbiont-mediated perturbation of host defenses"/>
    <property type="evidence" value="ECO:0007669"/>
    <property type="project" value="InterPro"/>
</dbReference>
<dbReference type="Pfam" id="PF03973">
    <property type="entry name" value="Triabin"/>
    <property type="match status" value="1"/>
</dbReference>
<dbReference type="SUPFAM" id="SSF50814">
    <property type="entry name" value="Lipocalins"/>
    <property type="match status" value="1"/>
</dbReference>
<evidence type="ECO:0000256" key="3">
    <source>
        <dbReference type="ARBA" id="ARBA00022656"/>
    </source>
</evidence>
<dbReference type="Gene3D" id="2.40.128.20">
    <property type="match status" value="1"/>
</dbReference>
<reference evidence="8" key="1">
    <citation type="journal article" date="2014" name="PLoS Negl. Trop. Dis.">
        <title>An updated insight into the Sialotranscriptome of Triatoma infestans: developmental stage and geographic variations.</title>
        <authorList>
            <person name="Schwarz A."/>
            <person name="Medrano-Mercado N."/>
            <person name="Schaub G.A."/>
            <person name="Struchiner C.J."/>
            <person name="Bargues M.D."/>
            <person name="Levy M.Z."/>
            <person name="Ribeiro J.M."/>
        </authorList>
    </citation>
    <scope>NUCLEOTIDE SEQUENCE</scope>
    <source>
        <strain evidence="8">Chile</strain>
        <tissue evidence="8">Salivary glands</tissue>
    </source>
</reference>
<comment type="similarity">
    <text evidence="6">Belongs to the calycin superfamily. Triabin family.</text>
</comment>
<evidence type="ECO:0000256" key="4">
    <source>
        <dbReference type="ARBA" id="ARBA00022729"/>
    </source>
</evidence>
<evidence type="ECO:0000313" key="8">
    <source>
        <dbReference type="EMBL" id="JAC18562.1"/>
    </source>
</evidence>